<gene>
    <name evidence="3" type="ORF">IHE44_0011955</name>
    <name evidence="2" type="ORF">IHE44_005042</name>
</gene>
<reference evidence="3" key="3">
    <citation type="submission" date="2022-01" db="EMBL/GenBank/DDBJ databases">
        <authorList>
            <person name="Rubenstein D.R."/>
        </authorList>
    </citation>
    <scope>NUCLEOTIDE SEQUENCE</scope>
    <source>
        <strain evidence="3">SS15</strain>
        <tissue evidence="3">Liver</tissue>
    </source>
</reference>
<dbReference type="InterPro" id="IPR028145">
    <property type="entry name" value="Synaptonemal_3"/>
</dbReference>
<name>A0A835NIR5_9PASS</name>
<sequence>MYKMAESESQEGNYDNRRKNGESFTKDMKRFLEEMERLTVRAACTAYDCVTIQANPDLLSTRKHLEDAFLMCREQIKKKWQEVVMESRDALYTITWKFIRPMLHGQKCLRQVRNSPASIVCGSSNPGKLNSHSEVGPGVGQSSPGDSGAEMGSKAENPIAIHQFSLARRQSSPSEENVLCILKEIWDSTVDRI</sequence>
<evidence type="ECO:0000313" key="4">
    <source>
        <dbReference type="Proteomes" id="UP000618051"/>
    </source>
</evidence>
<dbReference type="PANTHER" id="PTHR36686:SF1">
    <property type="entry name" value="SYNAPTONEMAL COMPLEX CENTRAL ELEMENT PROTEIN 3"/>
    <property type="match status" value="1"/>
</dbReference>
<dbReference type="OrthoDB" id="9944849at2759"/>
<keyword evidence="4" id="KW-1185">Reference proteome</keyword>
<dbReference type="EMBL" id="JADDUC020000005">
    <property type="protein sequence ID" value="KAI1238864.1"/>
    <property type="molecule type" value="Genomic_DNA"/>
</dbReference>
<dbReference type="GO" id="GO:0000801">
    <property type="term" value="C:central element"/>
    <property type="evidence" value="ECO:0007669"/>
    <property type="project" value="TreeGrafter"/>
</dbReference>
<organism evidence="2">
    <name type="scientific">Lamprotornis superbus</name>
    <dbReference type="NCBI Taxonomy" id="245042"/>
    <lineage>
        <taxon>Eukaryota</taxon>
        <taxon>Metazoa</taxon>
        <taxon>Chordata</taxon>
        <taxon>Craniata</taxon>
        <taxon>Vertebrata</taxon>
        <taxon>Euteleostomi</taxon>
        <taxon>Archelosauria</taxon>
        <taxon>Archosauria</taxon>
        <taxon>Dinosauria</taxon>
        <taxon>Saurischia</taxon>
        <taxon>Theropoda</taxon>
        <taxon>Coelurosauria</taxon>
        <taxon>Aves</taxon>
        <taxon>Neognathae</taxon>
        <taxon>Neoaves</taxon>
        <taxon>Telluraves</taxon>
        <taxon>Australaves</taxon>
        <taxon>Passeriformes</taxon>
        <taxon>Sturnidae</taxon>
        <taxon>Lamprotornis</taxon>
    </lineage>
</organism>
<dbReference type="GO" id="GO:0007131">
    <property type="term" value="P:reciprocal meiotic recombination"/>
    <property type="evidence" value="ECO:0007669"/>
    <property type="project" value="InterPro"/>
</dbReference>
<proteinExistence type="predicted"/>
<reference evidence="2" key="1">
    <citation type="submission" date="2020-10" db="EMBL/GenBank/DDBJ databases">
        <title>Feather gene expression reveals the developmental basis of iridescence in African starlings.</title>
        <authorList>
            <person name="Rubenstein D.R."/>
        </authorList>
    </citation>
    <scope>NUCLEOTIDE SEQUENCE</scope>
    <source>
        <strain evidence="2">SS15</strain>
        <tissue evidence="2">Liver</tissue>
    </source>
</reference>
<feature type="region of interest" description="Disordered" evidence="1">
    <location>
        <begin position="1"/>
        <end position="21"/>
    </location>
</feature>
<reference evidence="3 4" key="2">
    <citation type="journal article" date="2021" name="J. Hered.">
        <title>Feather Gene Expression Elucidates the Developmental Basis of Plumage Iridescence in African Starlings.</title>
        <authorList>
            <person name="Rubenstein D.R."/>
            <person name="Corvelo A."/>
            <person name="MacManes M.D."/>
            <person name="Maia R."/>
            <person name="Narzisi G."/>
            <person name="Rousaki A."/>
            <person name="Vandenabeele P."/>
            <person name="Shawkey M.D."/>
            <person name="Solomon J."/>
        </authorList>
    </citation>
    <scope>NUCLEOTIDE SEQUENCE [LARGE SCALE GENOMIC DNA]</scope>
    <source>
        <strain evidence="3">SS15</strain>
    </source>
</reference>
<dbReference type="EMBL" id="JADDUC010000198">
    <property type="protein sequence ID" value="KAG0115840.1"/>
    <property type="molecule type" value="Genomic_DNA"/>
</dbReference>
<comment type="caution">
    <text evidence="2">The sequence shown here is derived from an EMBL/GenBank/DDBJ whole genome shotgun (WGS) entry which is preliminary data.</text>
</comment>
<dbReference type="AlphaFoldDB" id="A0A835NIR5"/>
<dbReference type="GO" id="GO:0007283">
    <property type="term" value="P:spermatogenesis"/>
    <property type="evidence" value="ECO:0007669"/>
    <property type="project" value="InterPro"/>
</dbReference>
<dbReference type="PANTHER" id="PTHR36686">
    <property type="entry name" value="SYNAPTONEMAL COMPLEX CENTRAL ELEMENT PROTEIN 3"/>
    <property type="match status" value="1"/>
</dbReference>
<accession>A0A835NIR5</accession>
<dbReference type="GO" id="GO:0007130">
    <property type="term" value="P:synaptonemal complex assembly"/>
    <property type="evidence" value="ECO:0007669"/>
    <property type="project" value="InterPro"/>
</dbReference>
<dbReference type="Pfam" id="PF15191">
    <property type="entry name" value="Synaptonemal_3"/>
    <property type="match status" value="1"/>
</dbReference>
<evidence type="ECO:0000313" key="2">
    <source>
        <dbReference type="EMBL" id="KAG0115840.1"/>
    </source>
</evidence>
<protein>
    <submittedName>
        <fullName evidence="2">Uncharacterized protein</fullName>
    </submittedName>
</protein>
<feature type="region of interest" description="Disordered" evidence="1">
    <location>
        <begin position="126"/>
        <end position="153"/>
    </location>
</feature>
<dbReference type="Proteomes" id="UP000618051">
    <property type="component" value="Unassembled WGS sequence"/>
</dbReference>
<evidence type="ECO:0000256" key="1">
    <source>
        <dbReference type="SAM" id="MobiDB-lite"/>
    </source>
</evidence>
<evidence type="ECO:0000313" key="3">
    <source>
        <dbReference type="EMBL" id="KAI1238864.1"/>
    </source>
</evidence>